<keyword evidence="10" id="KW-1185">Reference proteome</keyword>
<keyword evidence="4 7" id="KW-0812">Transmembrane</keyword>
<gene>
    <name evidence="9" type="ORF">GH741_17840</name>
</gene>
<dbReference type="InterPro" id="IPR045324">
    <property type="entry name" value="Small_multidrug_res"/>
</dbReference>
<evidence type="ECO:0000256" key="7">
    <source>
        <dbReference type="RuleBase" id="RU003942"/>
    </source>
</evidence>
<proteinExistence type="inferred from homology"/>
<comment type="caution">
    <text evidence="9">The sequence shown here is derived from an EMBL/GenBank/DDBJ whole genome shotgun (WGS) entry which is preliminary data.</text>
</comment>
<dbReference type="Proteomes" id="UP000799092">
    <property type="component" value="Unassembled WGS sequence"/>
</dbReference>
<evidence type="ECO:0000256" key="5">
    <source>
        <dbReference type="ARBA" id="ARBA00022989"/>
    </source>
</evidence>
<dbReference type="InterPro" id="IPR000390">
    <property type="entry name" value="Small_drug/metabolite_transptr"/>
</dbReference>
<evidence type="ECO:0000313" key="10">
    <source>
        <dbReference type="Proteomes" id="UP000799092"/>
    </source>
</evidence>
<evidence type="ECO:0000256" key="4">
    <source>
        <dbReference type="ARBA" id="ARBA00022692"/>
    </source>
</evidence>
<keyword evidence="3" id="KW-1003">Cell membrane</keyword>
<name>A0A6A8DL79_9BACI</name>
<evidence type="ECO:0000313" key="9">
    <source>
        <dbReference type="EMBL" id="MRH44509.1"/>
    </source>
</evidence>
<protein>
    <submittedName>
        <fullName evidence="9">QacE family quaternary ammonium compound efflux SMR transporter</fullName>
    </submittedName>
</protein>
<dbReference type="PANTHER" id="PTHR30561">
    <property type="entry name" value="SMR FAMILY PROTON-DEPENDENT DRUG EFFLUX TRANSPORTER SUGE"/>
    <property type="match status" value="1"/>
</dbReference>
<comment type="similarity">
    <text evidence="7">Belongs to the drug/metabolite transporter (DMT) superfamily. Small multidrug resistance (SMR) (TC 2.A.7.1) family.</text>
</comment>
<feature type="transmembrane region" description="Helical" evidence="8">
    <location>
        <begin position="55"/>
        <end position="78"/>
    </location>
</feature>
<evidence type="ECO:0000256" key="6">
    <source>
        <dbReference type="ARBA" id="ARBA00023136"/>
    </source>
</evidence>
<dbReference type="InterPro" id="IPR037185">
    <property type="entry name" value="EmrE-like"/>
</dbReference>
<accession>A0A6A8DL79</accession>
<comment type="subcellular location">
    <subcellularLocation>
        <location evidence="1 7">Cell membrane</location>
        <topology evidence="1 7">Multi-pass membrane protein</topology>
    </subcellularLocation>
</comment>
<dbReference type="PANTHER" id="PTHR30561:SF0">
    <property type="entry name" value="GUANIDINIUM EXPORTER"/>
    <property type="match status" value="1"/>
</dbReference>
<evidence type="ECO:0000256" key="3">
    <source>
        <dbReference type="ARBA" id="ARBA00022475"/>
    </source>
</evidence>
<dbReference type="Pfam" id="PF00893">
    <property type="entry name" value="Multi_Drug_Res"/>
    <property type="match status" value="1"/>
</dbReference>
<dbReference type="Gene3D" id="1.10.3730.20">
    <property type="match status" value="1"/>
</dbReference>
<dbReference type="SUPFAM" id="SSF103481">
    <property type="entry name" value="Multidrug resistance efflux transporter EmrE"/>
    <property type="match status" value="1"/>
</dbReference>
<keyword evidence="6 8" id="KW-0472">Membrane</keyword>
<keyword evidence="2" id="KW-0813">Transport</keyword>
<feature type="transmembrane region" description="Helical" evidence="8">
    <location>
        <begin position="6"/>
        <end position="24"/>
    </location>
</feature>
<dbReference type="EMBL" id="WJNG01000016">
    <property type="protein sequence ID" value="MRH44509.1"/>
    <property type="molecule type" value="Genomic_DNA"/>
</dbReference>
<feature type="transmembrane region" description="Helical" evidence="8">
    <location>
        <begin position="31"/>
        <end position="49"/>
    </location>
</feature>
<keyword evidence="5 8" id="KW-1133">Transmembrane helix</keyword>
<dbReference type="AlphaFoldDB" id="A0A6A8DL79"/>
<dbReference type="GO" id="GO:0022857">
    <property type="term" value="F:transmembrane transporter activity"/>
    <property type="evidence" value="ECO:0007669"/>
    <property type="project" value="InterPro"/>
</dbReference>
<evidence type="ECO:0000256" key="1">
    <source>
        <dbReference type="ARBA" id="ARBA00004651"/>
    </source>
</evidence>
<reference evidence="9" key="1">
    <citation type="submission" date="2019-11" db="EMBL/GenBank/DDBJ databases">
        <authorList>
            <person name="Li J."/>
        </authorList>
    </citation>
    <scope>NUCLEOTIDE SEQUENCE</scope>
    <source>
        <strain evidence="9">B6B</strain>
    </source>
</reference>
<organism evidence="9 10">
    <name type="scientific">Aquibacillus halophilus</name>
    <dbReference type="NCBI Taxonomy" id="930132"/>
    <lineage>
        <taxon>Bacteria</taxon>
        <taxon>Bacillati</taxon>
        <taxon>Bacillota</taxon>
        <taxon>Bacilli</taxon>
        <taxon>Bacillales</taxon>
        <taxon>Bacillaceae</taxon>
        <taxon>Aquibacillus</taxon>
    </lineage>
</organism>
<dbReference type="RefSeq" id="WP_153738122.1">
    <property type="nucleotide sequence ID" value="NZ_WJNG01000016.1"/>
</dbReference>
<sequence length="103" mass="11148">MAWLAIIIAGILEVLGVLNIKRLAMGKRDALLYLIITFGSSLSLLSYAMQTLPMGTVYGIWTGIGTVGSTIMGMVLYGEPKEWKRILFISIILSSAVGLKLIS</sequence>
<dbReference type="OrthoDB" id="21828at2"/>
<evidence type="ECO:0000256" key="8">
    <source>
        <dbReference type="SAM" id="Phobius"/>
    </source>
</evidence>
<evidence type="ECO:0000256" key="2">
    <source>
        <dbReference type="ARBA" id="ARBA00022448"/>
    </source>
</evidence>
<dbReference type="GO" id="GO:0005886">
    <property type="term" value="C:plasma membrane"/>
    <property type="evidence" value="ECO:0007669"/>
    <property type="project" value="UniProtKB-SubCell"/>
</dbReference>